<feature type="compositionally biased region" description="Low complexity" evidence="1">
    <location>
        <begin position="1121"/>
        <end position="1130"/>
    </location>
</feature>
<feature type="compositionally biased region" description="Pro residues" evidence="1">
    <location>
        <begin position="1437"/>
        <end position="1463"/>
    </location>
</feature>
<dbReference type="InterPro" id="IPR036575">
    <property type="entry name" value="TFIIS_cen_dom_sf"/>
</dbReference>
<comment type="caution">
    <text evidence="3">The sequence shown here is derived from an EMBL/GenBank/DDBJ whole genome shotgun (WGS) entry which is preliminary data.</text>
</comment>
<feature type="compositionally biased region" description="Polar residues" evidence="1">
    <location>
        <begin position="1505"/>
        <end position="1514"/>
    </location>
</feature>
<name>A0AAN8FA31_TRICO</name>
<feature type="region of interest" description="Disordered" evidence="1">
    <location>
        <begin position="619"/>
        <end position="704"/>
    </location>
</feature>
<dbReference type="InterPro" id="IPR003618">
    <property type="entry name" value="TFIIS_cen_dom"/>
</dbReference>
<feature type="region of interest" description="Disordered" evidence="1">
    <location>
        <begin position="1289"/>
        <end position="1463"/>
    </location>
</feature>
<dbReference type="Gene3D" id="1.10.472.30">
    <property type="entry name" value="Transcription elongation factor S-II, central domain"/>
    <property type="match status" value="1"/>
</dbReference>
<feature type="compositionally biased region" description="Basic and acidic residues" evidence="1">
    <location>
        <begin position="479"/>
        <end position="489"/>
    </location>
</feature>
<feature type="compositionally biased region" description="Low complexity" evidence="1">
    <location>
        <begin position="339"/>
        <end position="354"/>
    </location>
</feature>
<dbReference type="Pfam" id="PF07744">
    <property type="entry name" value="SPOC"/>
    <property type="match status" value="1"/>
</dbReference>
<feature type="region of interest" description="Disordered" evidence="1">
    <location>
        <begin position="1222"/>
        <end position="1254"/>
    </location>
</feature>
<sequence length="1795" mass="196028">MGEKEQVSNEAIAQETANDNDIPTASGSGSSSVERIDIDGYVINYKEPTPIVWTPFFSNSWRTRLKRLRDNLVKKDSASVSEPSSSGVSRRYVYAYPCRFRYPSPEVIPKIEPQDLLEIAGSTAQAFKDITAAIKAREEARNNTSKKGRKSSSARESPEPAVKSASTKKRSREPERKSHSKETSRRSSIEPPKPTKKVSKESEKKKHHGKKEINGGGKSFKASAKRSLSSSPERQTNIQVAEQDIPESAEKSTSVNIKGWTEEQIVKHFNLKEFTIDISDFPHHELQPSASSQASGESSPKKEPAEEVEKDAKIEVAKENENVNMDTEDHKSRKRKRSVSSSSSCSCASSAGGKKNNDSSDDSDNERNKQSKSTVKKKAHSERPCVECGRWLDDCVLDWKDTLGAASVWCSRECIERRVARAHEVLPEGYGALTMLRGDGQLLTTGPTLVNLAEFIYKYPEYEPVLPVAKKKQQTKSEQSADPKKSAPKLLSKDSDRIRFNVKRAFSDALMKRAKMDKVKSAIKLCKEVAENVEAALFKSCHSNLSSPRYKTWTKTFIENVADCRNKSFYYRVLMGTISVQKVVTLEGEDMRKPEYSAPIDGADDEDAKLVEGGDVAIVSSSEPNDAEKPDEMVGQSDTVKKKDSEGHAVATASASETSIPTRSASKKETTTSKTSKKSDVKKESAKRPSRKSDVQKIASASTSVSALDSILGDGAKDTTEQHLSHFYDVNCSICLAKQKSQAEQERKEREEKEKQRLEEKRFRQMLPVEKCLAYTRNEPLTLLDSDYRTSLSKTSYDEVKRIQSPESTGAACASDEEYAGSYGGGAVEDSPIFRESYDVLDAEPRRDPTSWRNFSREPSWSGTPSVWTGQICMNNVMMPTSLCLISNPIAYRVASNLPPSLRIRGRIAPVIVFDYVHETVKNAIHHVTVLRLTKPADLEGEQRYISIYDDMIRKGRYFAVDVPPQSCFKDIYLLPLAAGEEPPAFLLPFDGPGIPLRHPSMIICVIVIYGSDRLKEMDLERTHSRETALTRSPQDPQFLPQSVGLLSRSHSSTPKFGPTLRRYGSMSPEAVHPYSSRDALNLASESERIAEDDYPPRSNPPSTLRESVLTSDTSAVEQQPPEAESASSTPPDPQQIDYAPVTDADNLLPSKFFTMCKEAAKEPPKVPTVEEIDTLPDLLLFIQLNSNPREIKEVVARFMMNPSLSENDRDLIRKKVMEKISAEKKKRSRTSEETDEKAQRDESKGSECQGGMMNREDMMDMDALDFESLNKLSSFVGEGAQELLKQAGEDVVSTPTQPSTPPPPPPLAKFEDSDERIQTTTGHKSISEILPGPPPVPPVYKDDSSDGDSPPDHGPVKARESSNITHAVTVLPVPPPPPVIPNQLNIAAPPPPPPPPPPPKNVDLNASTAAAPGTQASVTPQPPLAGLGTAPGSTLPHPPIPPGMFRPTPGMPPGFPPPPFMSGPPANVPGMLMPPPMMAGMPPPPGLPMPPPMMHLPPPPRFMNNGSPQNPEQKSFFPPTPTSRPVLPPGIPSPQVGRTDGQQHHSNWTGDNMLNQGPPGIPNPPAPYMGMLAPLPSQLGQKNSSESIPTVTGPDGISRTSAATTSSQSQLGAGAGRSVPRNGPRTPSPDISKKQRDAEIEKLIRDIEEQKKRRAGYPAAEQDSITGQPAQSDSKKGNTSGGESSGDTSLLWSGQKEGSSATVEAASISRSKESLDKSDNDAMDIDAGESEDEHADHGGNQNVHGGGGANAWSEWDAGPRGFGPGMRGRSFGVPRGTSYTYGLLHFAETGQFAI</sequence>
<feature type="region of interest" description="Disordered" evidence="1">
    <location>
        <begin position="138"/>
        <end position="260"/>
    </location>
</feature>
<feature type="compositionally biased region" description="Pro residues" evidence="1">
    <location>
        <begin position="1299"/>
        <end position="1308"/>
    </location>
</feature>
<feature type="compositionally biased region" description="Pro residues" evidence="1">
    <location>
        <begin position="1519"/>
        <end position="1533"/>
    </location>
</feature>
<feature type="compositionally biased region" description="Basic and acidic residues" evidence="1">
    <location>
        <begin position="299"/>
        <end position="331"/>
    </location>
</feature>
<feature type="compositionally biased region" description="Pro residues" evidence="1">
    <location>
        <begin position="1490"/>
        <end position="1502"/>
    </location>
</feature>
<organism evidence="3 4">
    <name type="scientific">Trichostrongylus colubriformis</name>
    <name type="common">Black scour worm</name>
    <dbReference type="NCBI Taxonomy" id="6319"/>
    <lineage>
        <taxon>Eukaryota</taxon>
        <taxon>Metazoa</taxon>
        <taxon>Ecdysozoa</taxon>
        <taxon>Nematoda</taxon>
        <taxon>Chromadorea</taxon>
        <taxon>Rhabditida</taxon>
        <taxon>Rhabditina</taxon>
        <taxon>Rhabditomorpha</taxon>
        <taxon>Strongyloidea</taxon>
        <taxon>Trichostrongylidae</taxon>
        <taxon>Trichostrongylus</taxon>
    </lineage>
</organism>
<evidence type="ECO:0000313" key="4">
    <source>
        <dbReference type="Proteomes" id="UP001331761"/>
    </source>
</evidence>
<feature type="compositionally biased region" description="Basic and acidic residues" evidence="1">
    <location>
        <begin position="1222"/>
        <end position="1246"/>
    </location>
</feature>
<protein>
    <submittedName>
        <fullName evidence="3">SPOC domain protein</fullName>
    </submittedName>
</protein>
<feature type="compositionally biased region" description="Low complexity" evidence="1">
    <location>
        <begin position="1601"/>
        <end position="1611"/>
    </location>
</feature>
<feature type="compositionally biased region" description="Polar residues" evidence="1">
    <location>
        <begin position="8"/>
        <end position="32"/>
    </location>
</feature>
<feature type="compositionally biased region" description="Polar residues" evidence="1">
    <location>
        <begin position="1545"/>
        <end position="1556"/>
    </location>
</feature>
<feature type="compositionally biased region" description="Basic and acidic residues" evidence="1">
    <location>
        <begin position="1711"/>
        <end position="1721"/>
    </location>
</feature>
<feature type="compositionally biased region" description="Polar residues" evidence="1">
    <location>
        <begin position="1579"/>
        <end position="1591"/>
    </location>
</feature>
<proteinExistence type="predicted"/>
<dbReference type="PROSITE" id="PS51321">
    <property type="entry name" value="TFIIS_CENTRAL"/>
    <property type="match status" value="1"/>
</dbReference>
<feature type="region of interest" description="Disordered" evidence="1">
    <location>
        <begin position="1025"/>
        <end position="1073"/>
    </location>
</feature>
<dbReference type="GO" id="GO:0006351">
    <property type="term" value="P:DNA-templated transcription"/>
    <property type="evidence" value="ECO:0007669"/>
    <property type="project" value="InterPro"/>
</dbReference>
<gene>
    <name evidence="3" type="ORF">GCK32_004230</name>
</gene>
<dbReference type="CDD" id="cd21538">
    <property type="entry name" value="SPOC_TFIIS"/>
    <property type="match status" value="1"/>
</dbReference>
<dbReference type="InterPro" id="IPR012921">
    <property type="entry name" value="SPOC_C"/>
</dbReference>
<feature type="compositionally biased region" description="Polar residues" evidence="1">
    <location>
        <begin position="226"/>
        <end position="240"/>
    </location>
</feature>
<feature type="compositionally biased region" description="Polar residues" evidence="1">
    <location>
        <begin position="1664"/>
        <end position="1679"/>
    </location>
</feature>
<dbReference type="Pfam" id="PF07500">
    <property type="entry name" value="TFIIS_M"/>
    <property type="match status" value="1"/>
</dbReference>
<evidence type="ECO:0000259" key="2">
    <source>
        <dbReference type="PROSITE" id="PS51321"/>
    </source>
</evidence>
<feature type="region of interest" description="Disordered" evidence="1">
    <location>
        <begin position="470"/>
        <end position="489"/>
    </location>
</feature>
<feature type="region of interest" description="Disordered" evidence="1">
    <location>
        <begin position="1490"/>
        <end position="1770"/>
    </location>
</feature>
<feature type="compositionally biased region" description="Polar residues" evidence="1">
    <location>
        <begin position="1101"/>
        <end position="1118"/>
    </location>
</feature>
<dbReference type="SMART" id="SM00510">
    <property type="entry name" value="TFS2M"/>
    <property type="match status" value="1"/>
</dbReference>
<evidence type="ECO:0000256" key="1">
    <source>
        <dbReference type="SAM" id="MobiDB-lite"/>
    </source>
</evidence>
<dbReference type="EMBL" id="WIXE01016825">
    <property type="protein sequence ID" value="KAK5972264.1"/>
    <property type="molecule type" value="Genomic_DNA"/>
</dbReference>
<feature type="region of interest" description="Disordered" evidence="1">
    <location>
        <begin position="1"/>
        <end position="32"/>
    </location>
</feature>
<feature type="compositionally biased region" description="Polar residues" evidence="1">
    <location>
        <begin position="1686"/>
        <end position="1703"/>
    </location>
</feature>
<accession>A0AAN8FA31</accession>
<dbReference type="Proteomes" id="UP001331761">
    <property type="component" value="Unassembled WGS sequence"/>
</dbReference>
<feature type="compositionally biased region" description="Basic and acidic residues" evidence="1">
    <location>
        <begin position="1632"/>
        <end position="1652"/>
    </location>
</feature>
<feature type="compositionally biased region" description="Low complexity" evidence="1">
    <location>
        <begin position="287"/>
        <end position="298"/>
    </location>
</feature>
<dbReference type="PANTHER" id="PTHR11477">
    <property type="entry name" value="TRANSCRIPTION FACTOR S-II ZINC FINGER DOMAIN-CONTAINING PROTEIN"/>
    <property type="match status" value="1"/>
</dbReference>
<feature type="domain" description="TFIIS central" evidence="2">
    <location>
        <begin position="498"/>
        <end position="619"/>
    </location>
</feature>
<reference evidence="3 4" key="1">
    <citation type="submission" date="2019-10" db="EMBL/GenBank/DDBJ databases">
        <title>Assembly and Annotation for the nematode Trichostrongylus colubriformis.</title>
        <authorList>
            <person name="Martin J."/>
        </authorList>
    </citation>
    <scope>NUCLEOTIDE SEQUENCE [LARGE SCALE GENOMIC DNA]</scope>
    <source>
        <strain evidence="3">G859</strain>
        <tissue evidence="3">Whole worm</tissue>
    </source>
</reference>
<evidence type="ECO:0000313" key="3">
    <source>
        <dbReference type="EMBL" id="KAK5972264.1"/>
    </source>
</evidence>
<feature type="region of interest" description="Disordered" evidence="1">
    <location>
        <begin position="282"/>
        <end position="379"/>
    </location>
</feature>
<feature type="compositionally biased region" description="Basic and acidic residues" evidence="1">
    <location>
        <begin position="172"/>
        <end position="188"/>
    </location>
</feature>
<feature type="region of interest" description="Disordered" evidence="1">
    <location>
        <begin position="1088"/>
        <end position="1140"/>
    </location>
</feature>
<dbReference type="GO" id="GO:0005634">
    <property type="term" value="C:nucleus"/>
    <property type="evidence" value="ECO:0007669"/>
    <property type="project" value="TreeGrafter"/>
</dbReference>
<dbReference type="SUPFAM" id="SSF46942">
    <property type="entry name" value="Elongation factor TFIIS domain 2"/>
    <property type="match status" value="1"/>
</dbReference>
<feature type="compositionally biased region" description="Pro residues" evidence="1">
    <location>
        <begin position="1389"/>
        <end position="1401"/>
    </location>
</feature>
<feature type="compositionally biased region" description="Basic and acidic residues" evidence="1">
    <location>
        <begin position="1341"/>
        <end position="1361"/>
    </location>
</feature>
<feature type="compositionally biased region" description="Acidic residues" evidence="1">
    <location>
        <begin position="1722"/>
        <end position="1734"/>
    </location>
</feature>
<feature type="compositionally biased region" description="Polar residues" evidence="1">
    <location>
        <begin position="1405"/>
        <end position="1420"/>
    </location>
</feature>
<feature type="compositionally biased region" description="Basic and acidic residues" evidence="1">
    <location>
        <begin position="666"/>
        <end position="695"/>
    </location>
</feature>
<dbReference type="PANTHER" id="PTHR11477:SF51">
    <property type="entry name" value="PROTEIN PARTNER OF SNF, ISOFORM B"/>
    <property type="match status" value="1"/>
</dbReference>
<keyword evidence="4" id="KW-1185">Reference proteome</keyword>